<comment type="caution">
    <text evidence="2">The sequence shown here is derived from an EMBL/GenBank/DDBJ whole genome shotgun (WGS) entry which is preliminary data.</text>
</comment>
<organism evidence="2 3">
    <name type="scientific">Deinococcus sonorensis</name>
    <dbReference type="NCBI Taxonomy" id="309891"/>
    <lineage>
        <taxon>Bacteria</taxon>
        <taxon>Thermotogati</taxon>
        <taxon>Deinococcota</taxon>
        <taxon>Deinococci</taxon>
        <taxon>Deinococcales</taxon>
        <taxon>Deinococcaceae</taxon>
        <taxon>Deinococcus</taxon>
    </lineage>
</organism>
<dbReference type="RefSeq" id="WP_380130238.1">
    <property type="nucleotide sequence ID" value="NZ_JBHSEG010000064.1"/>
</dbReference>
<dbReference type="EMBL" id="JBHSEG010000064">
    <property type="protein sequence ID" value="MFC4456738.1"/>
    <property type="molecule type" value="Genomic_DNA"/>
</dbReference>
<dbReference type="Gene3D" id="3.30.420.140">
    <property type="entry name" value="YqgF/RNase H-like domain"/>
    <property type="match status" value="1"/>
</dbReference>
<proteinExistence type="predicted"/>
<keyword evidence="3" id="KW-1185">Reference proteome</keyword>
<dbReference type="Pfam" id="PF16921">
    <property type="entry name" value="Tex_YqgF"/>
    <property type="match status" value="1"/>
</dbReference>
<evidence type="ECO:0000313" key="3">
    <source>
        <dbReference type="Proteomes" id="UP001595939"/>
    </source>
</evidence>
<feature type="non-terminal residue" evidence="2">
    <location>
        <position position="173"/>
    </location>
</feature>
<accession>A0ABV8YFK6</accession>
<dbReference type="Proteomes" id="UP001595939">
    <property type="component" value="Unassembled WGS sequence"/>
</dbReference>
<gene>
    <name evidence="2" type="ORF">ACFO0P_23445</name>
</gene>
<feature type="domain" description="Tex protein YqgF-like" evidence="1">
    <location>
        <begin position="2"/>
        <end position="33"/>
    </location>
</feature>
<feature type="non-terminal residue" evidence="2">
    <location>
        <position position="1"/>
    </location>
</feature>
<protein>
    <recommendedName>
        <fullName evidence="1">Tex protein YqgF-like domain-containing protein</fullName>
    </recommendedName>
</protein>
<name>A0ABV8YFK6_9DEIO</name>
<evidence type="ECO:0000313" key="2">
    <source>
        <dbReference type="EMBL" id="MFC4456738.1"/>
    </source>
</evidence>
<sequence>ARLAREHGVELVAIGNGTASRETDKLAADLAQRLVAITQRQSDVEARLRARPPASPLVQERRAAIWRAVLSVDDEPEVRTLLSAWQQSDLAVTQVDMDFFHCEGGCILDQLKGNLSACAAALATQNDRWREAMHGNAPNLGALMKARYRLVSALAANYSDGLWHERASLQAEA</sequence>
<evidence type="ECO:0000259" key="1">
    <source>
        <dbReference type="Pfam" id="PF16921"/>
    </source>
</evidence>
<reference evidence="3" key="1">
    <citation type="journal article" date="2019" name="Int. J. Syst. Evol. Microbiol.">
        <title>The Global Catalogue of Microorganisms (GCM) 10K type strain sequencing project: providing services to taxonomists for standard genome sequencing and annotation.</title>
        <authorList>
            <consortium name="The Broad Institute Genomics Platform"/>
            <consortium name="The Broad Institute Genome Sequencing Center for Infectious Disease"/>
            <person name="Wu L."/>
            <person name="Ma J."/>
        </authorList>
    </citation>
    <scope>NUCLEOTIDE SEQUENCE [LARGE SCALE GENOMIC DNA]</scope>
    <source>
        <strain evidence="3">CCUG 39970</strain>
    </source>
</reference>
<dbReference type="InterPro" id="IPR037027">
    <property type="entry name" value="YqgF/RNaseH-like_dom_sf"/>
</dbReference>
<dbReference type="InterPro" id="IPR032639">
    <property type="entry name" value="Tex_YqgF"/>
</dbReference>